<reference evidence="3" key="1">
    <citation type="submission" date="2020-09" db="EMBL/GenBank/DDBJ databases">
        <title>A novel bacterium of genus Paenibacillus, isolated from South China Sea.</title>
        <authorList>
            <person name="Huang H."/>
            <person name="Mo K."/>
            <person name="Hu Y."/>
        </authorList>
    </citation>
    <scope>NUCLEOTIDE SEQUENCE</scope>
    <source>
        <strain evidence="3">IB182496</strain>
    </source>
</reference>
<sequence>MVSINVQPLRASAARAGCHEECATVASKRSASRLSRRCATVASKRSASRLSRGTTITGDEVDELSKQIVQVGIIGQGRSGRNIHAQLVHQLQDHYRIAAVADGIASRRELAEQEFGCRAYATWEEMAAAEPQLDLIVNASPSELHYSISLELLQRGFHVLCEKPLARSVEEVDALIAAAERSGKLLAVFQNSRYAAAFTEIRRIIDSGVLGRIVQIDITVSGFARRWDWQTLQEKGGGNLMNTGPHPLDQALQLFGGDAMPQVLCKMDRANTFGDAEDYVKLLLHGEGRPLIDLEISSCSAFPGEPFVIQGTRGGLHGSGTKLEWRYFDEAEAPEQQLTREPLFNADGKPAYCSETLPWRTATWEAPAHPRGLSAFDAMTEQLYHMLYRALVEGAPLEITPQQVRVQMQVMEACRRQNPHIYQS</sequence>
<dbReference type="SUPFAM" id="SSF51735">
    <property type="entry name" value="NAD(P)-binding Rossmann-fold domains"/>
    <property type="match status" value="1"/>
</dbReference>
<dbReference type="Pfam" id="PF22725">
    <property type="entry name" value="GFO_IDH_MocA_C3"/>
    <property type="match status" value="1"/>
</dbReference>
<dbReference type="Gene3D" id="3.30.360.10">
    <property type="entry name" value="Dihydrodipicolinate Reductase, domain 2"/>
    <property type="match status" value="1"/>
</dbReference>
<dbReference type="PANTHER" id="PTHR43708:SF8">
    <property type="entry name" value="OXIDOREDUCTASE"/>
    <property type="match status" value="1"/>
</dbReference>
<dbReference type="InterPro" id="IPR000683">
    <property type="entry name" value="Gfo/Idh/MocA-like_OxRdtase_N"/>
</dbReference>
<protein>
    <submittedName>
        <fullName evidence="3">Gfo/Idh/MocA family oxidoreductase</fullName>
    </submittedName>
</protein>
<dbReference type="InterPro" id="IPR055170">
    <property type="entry name" value="GFO_IDH_MocA-like_dom"/>
</dbReference>
<gene>
    <name evidence="3" type="ORF">IDH44_03510</name>
</gene>
<organism evidence="3 4">
    <name type="scientific">Paenibacillus sabuli</name>
    <dbReference type="NCBI Taxonomy" id="2772509"/>
    <lineage>
        <taxon>Bacteria</taxon>
        <taxon>Bacillati</taxon>
        <taxon>Bacillota</taxon>
        <taxon>Bacilli</taxon>
        <taxon>Bacillales</taxon>
        <taxon>Paenibacillaceae</taxon>
        <taxon>Paenibacillus</taxon>
    </lineage>
</organism>
<dbReference type="Pfam" id="PF01408">
    <property type="entry name" value="GFO_IDH_MocA"/>
    <property type="match status" value="1"/>
</dbReference>
<evidence type="ECO:0000313" key="4">
    <source>
        <dbReference type="Proteomes" id="UP000621560"/>
    </source>
</evidence>
<dbReference type="InterPro" id="IPR051317">
    <property type="entry name" value="Gfo/Idh/MocA_oxidoreduct"/>
</dbReference>
<proteinExistence type="predicted"/>
<dbReference type="GO" id="GO:0000166">
    <property type="term" value="F:nucleotide binding"/>
    <property type="evidence" value="ECO:0007669"/>
    <property type="project" value="InterPro"/>
</dbReference>
<name>A0A927GQU4_9BACL</name>
<evidence type="ECO:0000313" key="3">
    <source>
        <dbReference type="EMBL" id="MBD2844245.1"/>
    </source>
</evidence>
<evidence type="ECO:0000259" key="1">
    <source>
        <dbReference type="Pfam" id="PF01408"/>
    </source>
</evidence>
<keyword evidence="4" id="KW-1185">Reference proteome</keyword>
<dbReference type="SUPFAM" id="SSF55347">
    <property type="entry name" value="Glyceraldehyde-3-phosphate dehydrogenase-like, C-terminal domain"/>
    <property type="match status" value="1"/>
</dbReference>
<feature type="domain" description="Gfo/Idh/MocA-like oxidoreductase N-terminal" evidence="1">
    <location>
        <begin position="70"/>
        <end position="188"/>
    </location>
</feature>
<dbReference type="Proteomes" id="UP000621560">
    <property type="component" value="Unassembled WGS sequence"/>
</dbReference>
<dbReference type="EMBL" id="JACXIZ010000009">
    <property type="protein sequence ID" value="MBD2844245.1"/>
    <property type="molecule type" value="Genomic_DNA"/>
</dbReference>
<dbReference type="Gene3D" id="3.40.50.720">
    <property type="entry name" value="NAD(P)-binding Rossmann-like Domain"/>
    <property type="match status" value="1"/>
</dbReference>
<dbReference type="AlphaFoldDB" id="A0A927GQU4"/>
<dbReference type="PANTHER" id="PTHR43708">
    <property type="entry name" value="CONSERVED EXPRESSED OXIDOREDUCTASE (EUROFUNG)"/>
    <property type="match status" value="1"/>
</dbReference>
<comment type="caution">
    <text evidence="3">The sequence shown here is derived from an EMBL/GenBank/DDBJ whole genome shotgun (WGS) entry which is preliminary data.</text>
</comment>
<evidence type="ECO:0000259" key="2">
    <source>
        <dbReference type="Pfam" id="PF22725"/>
    </source>
</evidence>
<feature type="domain" description="GFO/IDH/MocA-like oxidoreductase" evidence="2">
    <location>
        <begin position="198"/>
        <end position="316"/>
    </location>
</feature>
<dbReference type="InterPro" id="IPR036291">
    <property type="entry name" value="NAD(P)-bd_dom_sf"/>
</dbReference>
<accession>A0A927GQU4</accession>